<keyword evidence="7" id="KW-1185">Reference proteome</keyword>
<dbReference type="Proteomes" id="UP000736787">
    <property type="component" value="Unassembled WGS sequence"/>
</dbReference>
<dbReference type="Proteomes" id="UP000760860">
    <property type="component" value="Unassembled WGS sequence"/>
</dbReference>
<gene>
    <name evidence="6" type="ORF">PC110_g11776</name>
    <name evidence="1" type="ORF">PC113_g11374</name>
    <name evidence="2" type="ORF">PC115_g9403</name>
    <name evidence="3" type="ORF">PC117_g13332</name>
    <name evidence="4" type="ORF">PC118_g11986</name>
    <name evidence="5" type="ORF">PC129_g8373</name>
</gene>
<evidence type="ECO:0000313" key="3">
    <source>
        <dbReference type="EMBL" id="KAG2931794.1"/>
    </source>
</evidence>
<name>A0A329S859_9STRA</name>
<comment type="caution">
    <text evidence="6">The sequence shown here is derived from an EMBL/GenBank/DDBJ whole genome shotgun (WGS) entry which is preliminary data.</text>
</comment>
<accession>A0A329S859</accession>
<organism evidence="6 7">
    <name type="scientific">Phytophthora cactorum</name>
    <dbReference type="NCBI Taxonomy" id="29920"/>
    <lineage>
        <taxon>Eukaryota</taxon>
        <taxon>Sar</taxon>
        <taxon>Stramenopiles</taxon>
        <taxon>Oomycota</taxon>
        <taxon>Peronosporomycetes</taxon>
        <taxon>Peronosporales</taxon>
        <taxon>Peronosporaceae</taxon>
        <taxon>Phytophthora</taxon>
    </lineage>
</organism>
<dbReference type="AlphaFoldDB" id="A0A329S859"/>
<reference evidence="1" key="2">
    <citation type="submission" date="2018-10" db="EMBL/GenBank/DDBJ databases">
        <title>Effector identification in a new, highly contiguous assembly of the strawberry crown rot pathogen Phytophthora cactorum.</title>
        <authorList>
            <person name="Armitage A.D."/>
            <person name="Nellist C.F."/>
            <person name="Bates H."/>
            <person name="Vickerstaff R.J."/>
            <person name="Harrison R.J."/>
        </authorList>
    </citation>
    <scope>NUCLEOTIDE SEQUENCE</scope>
    <source>
        <strain evidence="1">15-7</strain>
        <strain evidence="2">4032</strain>
        <strain evidence="3">4040</strain>
        <strain evidence="4">P415</strain>
        <strain evidence="5">P421</strain>
    </source>
</reference>
<dbReference type="Proteomes" id="UP000774804">
    <property type="component" value="Unassembled WGS sequence"/>
</dbReference>
<dbReference type="EMBL" id="RCMG01000323">
    <property type="protein sequence ID" value="KAG2856651.1"/>
    <property type="molecule type" value="Genomic_DNA"/>
</dbReference>
<reference evidence="6 7" key="1">
    <citation type="submission" date="2018-01" db="EMBL/GenBank/DDBJ databases">
        <title>Draft genome of the strawberry crown rot pathogen Phytophthora cactorum.</title>
        <authorList>
            <person name="Armitage A.D."/>
            <person name="Lysoe E."/>
            <person name="Nellist C.F."/>
            <person name="Harrison R.J."/>
            <person name="Brurberg M.B."/>
        </authorList>
    </citation>
    <scope>NUCLEOTIDE SEQUENCE [LARGE SCALE GENOMIC DNA]</scope>
    <source>
        <strain evidence="6 7">10300</strain>
    </source>
</reference>
<sequence length="170" mass="19216">MTAASSIASKPSVLGECVVYLGVLNYFFTVDESTPIVSKIGTEIGRLQLSITPFVAADQGSSSKRHFEDEFVPYTRADVDNPEEQIHEFMDRSVQYRVQLTQLSQLTPQRFSHLSVRYTFFRETSTQTPWFRVDLDGILLGLEFRHIVDVSDALVKYVTSSNLSIEILGQ</sequence>
<dbReference type="EMBL" id="RCMI01000258">
    <property type="protein sequence ID" value="KAG2921850.1"/>
    <property type="molecule type" value="Genomic_DNA"/>
</dbReference>
<evidence type="ECO:0000313" key="7">
    <source>
        <dbReference type="Proteomes" id="UP000251314"/>
    </source>
</evidence>
<evidence type="ECO:0000313" key="6">
    <source>
        <dbReference type="EMBL" id="RAW31888.1"/>
    </source>
</evidence>
<dbReference type="OrthoDB" id="76911at2759"/>
<dbReference type="EMBL" id="RCML01000375">
    <property type="protein sequence ID" value="KAG2978988.1"/>
    <property type="molecule type" value="Genomic_DNA"/>
</dbReference>
<evidence type="ECO:0000313" key="4">
    <source>
        <dbReference type="EMBL" id="KAG2978988.1"/>
    </source>
</evidence>
<dbReference type="VEuPathDB" id="FungiDB:PC110_g11776"/>
<evidence type="ECO:0000313" key="2">
    <source>
        <dbReference type="EMBL" id="KAG2921850.1"/>
    </source>
</evidence>
<dbReference type="EMBL" id="MJFZ01000302">
    <property type="protein sequence ID" value="RAW31888.1"/>
    <property type="molecule type" value="Genomic_DNA"/>
</dbReference>
<protein>
    <submittedName>
        <fullName evidence="6">Uncharacterized protein</fullName>
    </submittedName>
</protein>
<dbReference type="Proteomes" id="UP000735874">
    <property type="component" value="Unassembled WGS sequence"/>
</dbReference>
<dbReference type="Proteomes" id="UP000697107">
    <property type="component" value="Unassembled WGS sequence"/>
</dbReference>
<dbReference type="Proteomes" id="UP000251314">
    <property type="component" value="Unassembled WGS sequence"/>
</dbReference>
<proteinExistence type="predicted"/>
<dbReference type="EMBL" id="RCMK01000388">
    <property type="protein sequence ID" value="KAG2931794.1"/>
    <property type="molecule type" value="Genomic_DNA"/>
</dbReference>
<evidence type="ECO:0000313" key="5">
    <source>
        <dbReference type="EMBL" id="KAG3220877.1"/>
    </source>
</evidence>
<dbReference type="EMBL" id="RCMV01000243">
    <property type="protein sequence ID" value="KAG3220877.1"/>
    <property type="molecule type" value="Genomic_DNA"/>
</dbReference>
<evidence type="ECO:0000313" key="1">
    <source>
        <dbReference type="EMBL" id="KAG2856651.1"/>
    </source>
</evidence>